<protein>
    <submittedName>
        <fullName evidence="1">Uncharacterized protein</fullName>
    </submittedName>
</protein>
<sequence length="78" mass="8912">MAHLLRSQAWKLKRSFLRCNLNPEWQRIGSVSPQEGARRALVFLVMAPFSDHFKMDAYVEMPASVPEQPGEQLSEEPA</sequence>
<name>A0AAW0H1T8_MYOGA</name>
<reference evidence="1 2" key="1">
    <citation type="journal article" date="2023" name="bioRxiv">
        <title>Conserved and derived expression patterns and positive selection on dental genes reveal complex evolutionary context of ever-growing rodent molars.</title>
        <authorList>
            <person name="Calamari Z.T."/>
            <person name="Song A."/>
            <person name="Cohen E."/>
            <person name="Akter M."/>
            <person name="Roy R.D."/>
            <person name="Hallikas O."/>
            <person name="Christensen M.M."/>
            <person name="Li P."/>
            <person name="Marangoni P."/>
            <person name="Jernvall J."/>
            <person name="Klein O.D."/>
        </authorList>
    </citation>
    <scope>NUCLEOTIDE SEQUENCE [LARGE SCALE GENOMIC DNA]</scope>
    <source>
        <strain evidence="1">V071</strain>
    </source>
</reference>
<proteinExistence type="predicted"/>
<organism evidence="1 2">
    <name type="scientific">Myodes glareolus</name>
    <name type="common">Bank vole</name>
    <name type="synonym">Clethrionomys glareolus</name>
    <dbReference type="NCBI Taxonomy" id="447135"/>
    <lineage>
        <taxon>Eukaryota</taxon>
        <taxon>Metazoa</taxon>
        <taxon>Chordata</taxon>
        <taxon>Craniata</taxon>
        <taxon>Vertebrata</taxon>
        <taxon>Euteleostomi</taxon>
        <taxon>Mammalia</taxon>
        <taxon>Eutheria</taxon>
        <taxon>Euarchontoglires</taxon>
        <taxon>Glires</taxon>
        <taxon>Rodentia</taxon>
        <taxon>Myomorpha</taxon>
        <taxon>Muroidea</taxon>
        <taxon>Cricetidae</taxon>
        <taxon>Arvicolinae</taxon>
        <taxon>Myodes</taxon>
    </lineage>
</organism>
<comment type="caution">
    <text evidence="1">The sequence shown here is derived from an EMBL/GenBank/DDBJ whole genome shotgun (WGS) entry which is preliminary data.</text>
</comment>
<gene>
    <name evidence="1" type="ORF">U0070_019189</name>
</gene>
<evidence type="ECO:0000313" key="1">
    <source>
        <dbReference type="EMBL" id="KAK7796578.1"/>
    </source>
</evidence>
<dbReference type="Proteomes" id="UP001488838">
    <property type="component" value="Unassembled WGS sequence"/>
</dbReference>
<keyword evidence="2" id="KW-1185">Reference proteome</keyword>
<dbReference type="EMBL" id="JBBHLL010001117">
    <property type="protein sequence ID" value="KAK7796578.1"/>
    <property type="molecule type" value="Genomic_DNA"/>
</dbReference>
<dbReference type="AlphaFoldDB" id="A0AAW0H1T8"/>
<evidence type="ECO:0000313" key="2">
    <source>
        <dbReference type="Proteomes" id="UP001488838"/>
    </source>
</evidence>
<accession>A0AAW0H1T8</accession>